<gene>
    <name evidence="1" type="ORF">WN55_00631</name>
</gene>
<dbReference type="Proteomes" id="UP000076502">
    <property type="component" value="Unassembled WGS sequence"/>
</dbReference>
<name>A0A154NY06_DUFNO</name>
<keyword evidence="2" id="KW-1185">Reference proteome</keyword>
<protein>
    <submittedName>
        <fullName evidence="1">Uncharacterized protein</fullName>
    </submittedName>
</protein>
<reference evidence="1 2" key="1">
    <citation type="submission" date="2015-07" db="EMBL/GenBank/DDBJ databases">
        <title>The genome of Dufourea novaeangliae.</title>
        <authorList>
            <person name="Pan H."/>
            <person name="Kapheim K."/>
        </authorList>
    </citation>
    <scope>NUCLEOTIDE SEQUENCE [LARGE SCALE GENOMIC DNA]</scope>
    <source>
        <strain evidence="1">0120121106</strain>
        <tissue evidence="1">Whole body</tissue>
    </source>
</reference>
<evidence type="ECO:0000313" key="2">
    <source>
        <dbReference type="Proteomes" id="UP000076502"/>
    </source>
</evidence>
<sequence>MLRLTFKWSQPGPVIYKVSQIDGTIRNTDIPHANTNPLPFCNLKLRCRDTNS</sequence>
<dbReference type="AlphaFoldDB" id="A0A154NY06"/>
<organism evidence="1 2">
    <name type="scientific">Dufourea novaeangliae</name>
    <name type="common">Sweat bee</name>
    <dbReference type="NCBI Taxonomy" id="178035"/>
    <lineage>
        <taxon>Eukaryota</taxon>
        <taxon>Metazoa</taxon>
        <taxon>Ecdysozoa</taxon>
        <taxon>Arthropoda</taxon>
        <taxon>Hexapoda</taxon>
        <taxon>Insecta</taxon>
        <taxon>Pterygota</taxon>
        <taxon>Neoptera</taxon>
        <taxon>Endopterygota</taxon>
        <taxon>Hymenoptera</taxon>
        <taxon>Apocrita</taxon>
        <taxon>Aculeata</taxon>
        <taxon>Apoidea</taxon>
        <taxon>Anthophila</taxon>
        <taxon>Halictidae</taxon>
        <taxon>Rophitinae</taxon>
        <taxon>Dufourea</taxon>
    </lineage>
</organism>
<proteinExistence type="predicted"/>
<dbReference type="EMBL" id="KQ434782">
    <property type="protein sequence ID" value="KZC04556.1"/>
    <property type="molecule type" value="Genomic_DNA"/>
</dbReference>
<accession>A0A154NY06</accession>
<evidence type="ECO:0000313" key="1">
    <source>
        <dbReference type="EMBL" id="KZC04556.1"/>
    </source>
</evidence>